<dbReference type="HOGENOM" id="CLU_001570_2_3_1"/>
<dbReference type="Proteomes" id="UP000002499">
    <property type="component" value="Unassembled WGS sequence"/>
</dbReference>
<dbReference type="PRINTS" id="PR00463">
    <property type="entry name" value="EP450I"/>
</dbReference>
<evidence type="ECO:0000256" key="8">
    <source>
        <dbReference type="RuleBase" id="RU000461"/>
    </source>
</evidence>
<dbReference type="InParanoid" id="E9EGC2"/>
<dbReference type="KEGG" id="maw:19253231"/>
<evidence type="ECO:0000256" key="2">
    <source>
        <dbReference type="ARBA" id="ARBA00010617"/>
    </source>
</evidence>
<dbReference type="GO" id="GO:0005506">
    <property type="term" value="F:iron ion binding"/>
    <property type="evidence" value="ECO:0007669"/>
    <property type="project" value="InterPro"/>
</dbReference>
<dbReference type="InterPro" id="IPR050364">
    <property type="entry name" value="Cytochrome_P450_fung"/>
</dbReference>
<dbReference type="PANTHER" id="PTHR46300">
    <property type="entry name" value="P450, PUTATIVE (EUROFUNG)-RELATED-RELATED"/>
    <property type="match status" value="1"/>
</dbReference>
<dbReference type="InterPro" id="IPR001128">
    <property type="entry name" value="Cyt_P450"/>
</dbReference>
<gene>
    <name evidence="10" type="ORF">MAC_08920</name>
</gene>
<dbReference type="PROSITE" id="PS00086">
    <property type="entry name" value="CYTOCHROME_P450"/>
    <property type="match status" value="1"/>
</dbReference>
<dbReference type="CDD" id="cd11065">
    <property type="entry name" value="CYP64-like"/>
    <property type="match status" value="1"/>
</dbReference>
<evidence type="ECO:0000256" key="9">
    <source>
        <dbReference type="SAM" id="Phobius"/>
    </source>
</evidence>
<dbReference type="OrthoDB" id="2789670at2759"/>
<evidence type="ECO:0000256" key="3">
    <source>
        <dbReference type="ARBA" id="ARBA00022617"/>
    </source>
</evidence>
<keyword evidence="9" id="KW-0812">Transmembrane</keyword>
<organism evidence="11">
    <name type="scientific">Metarhizium acridum (strain CQMa 102)</name>
    <dbReference type="NCBI Taxonomy" id="655827"/>
    <lineage>
        <taxon>Eukaryota</taxon>
        <taxon>Fungi</taxon>
        <taxon>Dikarya</taxon>
        <taxon>Ascomycota</taxon>
        <taxon>Pezizomycotina</taxon>
        <taxon>Sordariomycetes</taxon>
        <taxon>Hypocreomycetidae</taxon>
        <taxon>Hypocreales</taxon>
        <taxon>Clavicipitaceae</taxon>
        <taxon>Metarhizium</taxon>
    </lineage>
</organism>
<evidence type="ECO:0000256" key="4">
    <source>
        <dbReference type="ARBA" id="ARBA00022723"/>
    </source>
</evidence>
<evidence type="ECO:0000313" key="10">
    <source>
        <dbReference type="EMBL" id="EFY85037.1"/>
    </source>
</evidence>
<evidence type="ECO:0000256" key="7">
    <source>
        <dbReference type="ARBA" id="ARBA00023033"/>
    </source>
</evidence>
<keyword evidence="9" id="KW-1133">Transmembrane helix</keyword>
<dbReference type="GeneID" id="19253231"/>
<comment type="cofactor">
    <cofactor evidence="1">
        <name>heme</name>
        <dbReference type="ChEBI" id="CHEBI:30413"/>
    </cofactor>
</comment>
<dbReference type="GO" id="GO:0004497">
    <property type="term" value="F:monooxygenase activity"/>
    <property type="evidence" value="ECO:0007669"/>
    <property type="project" value="UniProtKB-KW"/>
</dbReference>
<comment type="similarity">
    <text evidence="2 8">Belongs to the cytochrome P450 family.</text>
</comment>
<keyword evidence="3 8" id="KW-0349">Heme</keyword>
<dbReference type="InterPro" id="IPR002401">
    <property type="entry name" value="Cyt_P450_E_grp-I"/>
</dbReference>
<dbReference type="GO" id="GO:0016705">
    <property type="term" value="F:oxidoreductase activity, acting on paired donors, with incorporation or reduction of molecular oxygen"/>
    <property type="evidence" value="ECO:0007669"/>
    <property type="project" value="InterPro"/>
</dbReference>
<dbReference type="OMA" id="AHADMIR"/>
<keyword evidence="11" id="KW-1185">Reference proteome</keyword>
<keyword evidence="4 8" id="KW-0479">Metal-binding</keyword>
<evidence type="ECO:0000256" key="1">
    <source>
        <dbReference type="ARBA" id="ARBA00001971"/>
    </source>
</evidence>
<evidence type="ECO:0000313" key="11">
    <source>
        <dbReference type="Proteomes" id="UP000002499"/>
    </source>
</evidence>
<accession>E9EGC2</accession>
<dbReference type="EMBL" id="GL698593">
    <property type="protein sequence ID" value="EFY85037.1"/>
    <property type="molecule type" value="Genomic_DNA"/>
</dbReference>
<reference evidence="10 11" key="1">
    <citation type="journal article" date="2011" name="PLoS Genet.">
        <title>Genome sequencing and comparative transcriptomics of the model entomopathogenic fungi Metarhizium anisopliae and M. acridum.</title>
        <authorList>
            <person name="Gao Q."/>
            <person name="Jin K."/>
            <person name="Ying S.H."/>
            <person name="Zhang Y."/>
            <person name="Xiao G."/>
            <person name="Shang Y."/>
            <person name="Duan Z."/>
            <person name="Hu X."/>
            <person name="Xie X.Q."/>
            <person name="Zhou G."/>
            <person name="Peng G."/>
            <person name="Luo Z."/>
            <person name="Huang W."/>
            <person name="Wang B."/>
            <person name="Fang W."/>
            <person name="Wang S."/>
            <person name="Zhong Y."/>
            <person name="Ma L.J."/>
            <person name="St Leger R.J."/>
            <person name="Zhao G.P."/>
            <person name="Pei Y."/>
            <person name="Feng M.G."/>
            <person name="Xia Y."/>
            <person name="Wang C."/>
        </authorList>
    </citation>
    <scope>NUCLEOTIDE SEQUENCE [LARGE SCALE GENOMIC DNA]</scope>
    <source>
        <strain evidence="10 11">CQMa 102</strain>
    </source>
</reference>
<keyword evidence="9" id="KW-0472">Membrane</keyword>
<dbReference type="AlphaFoldDB" id="E9EGC2"/>
<name>E9EGC2_METAQ</name>
<dbReference type="InterPro" id="IPR017972">
    <property type="entry name" value="Cyt_P450_CS"/>
</dbReference>
<dbReference type="Gene3D" id="1.10.630.10">
    <property type="entry name" value="Cytochrome P450"/>
    <property type="match status" value="2"/>
</dbReference>
<dbReference type="InterPro" id="IPR036396">
    <property type="entry name" value="Cyt_P450_sf"/>
</dbReference>
<sequence length="499" mass="55705">MTNALVTVVGFTIVTYCIYLIFFRKRRTHDLPPGPKGLPILGNMRDLPPSGRPEYQHWIAHKDLYGPVSSVRVLGQTIVLIHDRDAAHELLTKTSSKSSERPTSEFANNLCGYGRLFVLRGDDKRFRRCRKMVHQNLGTVISASKFDDAQDLATRKYLLQVLNGPSSLFRHLANHAGGSVLRVTYGYTITKAEKDPLIELIELSASQLGLALVPGAWAVDIVPALKYLPDWFPGAGFKQTAKEFSKVAQKMANVPYEFVLSQMASGIQRESFVSGLVEQHREATQGEALTSRDEDEIKTTAAVMYLGGSDTIVTALRIFVLCMILFPHVQRKAQEEIDSVLGPHQLPAASDRERLPYVDALVKEAYRWSPAIPLGLAHATSEEVLEPRNERDPRLDVFGYGRRLCPGRYVGDTILYLTFAQTLASFDIRKAVDEQGRDIDVELELGCGVACFPKEFPYTITPRSPAHADMIRRVDAGRLEEVTDSDSLDIKAIMSKWND</sequence>
<protein>
    <submittedName>
        <fullName evidence="10">Cytochrome P450</fullName>
    </submittedName>
</protein>
<proteinExistence type="inferred from homology"/>
<evidence type="ECO:0000256" key="5">
    <source>
        <dbReference type="ARBA" id="ARBA00023002"/>
    </source>
</evidence>
<dbReference type="eggNOG" id="KOG0156">
    <property type="taxonomic scope" value="Eukaryota"/>
</dbReference>
<feature type="transmembrane region" description="Helical" evidence="9">
    <location>
        <begin position="6"/>
        <end position="23"/>
    </location>
</feature>
<keyword evidence="6 8" id="KW-0408">Iron</keyword>
<dbReference type="SUPFAM" id="SSF48264">
    <property type="entry name" value="Cytochrome P450"/>
    <property type="match status" value="1"/>
</dbReference>
<dbReference type="Pfam" id="PF00067">
    <property type="entry name" value="p450"/>
    <property type="match status" value="1"/>
</dbReference>
<evidence type="ECO:0000256" key="6">
    <source>
        <dbReference type="ARBA" id="ARBA00023004"/>
    </source>
</evidence>
<keyword evidence="5 8" id="KW-0560">Oxidoreductase</keyword>
<keyword evidence="7 8" id="KW-0503">Monooxygenase</keyword>
<dbReference type="GO" id="GO:0020037">
    <property type="term" value="F:heme binding"/>
    <property type="evidence" value="ECO:0007669"/>
    <property type="project" value="InterPro"/>
</dbReference>
<dbReference type="PANTHER" id="PTHR46300:SF7">
    <property type="entry name" value="P450, PUTATIVE (EUROFUNG)-RELATED"/>
    <property type="match status" value="1"/>
</dbReference>